<dbReference type="Pfam" id="PF05685">
    <property type="entry name" value="Uma2"/>
    <property type="match status" value="1"/>
</dbReference>
<evidence type="ECO:0000313" key="3">
    <source>
        <dbReference type="Proteomes" id="UP000317318"/>
    </source>
</evidence>
<dbReference type="PANTHER" id="PTHR35400:SF1">
    <property type="entry name" value="SLR1083 PROTEIN"/>
    <property type="match status" value="1"/>
</dbReference>
<gene>
    <name evidence="2" type="ORF">Pan189_13250</name>
</gene>
<dbReference type="RefSeq" id="WP_145363118.1">
    <property type="nucleotide sequence ID" value="NZ_CP036268.1"/>
</dbReference>
<dbReference type="SUPFAM" id="SSF52980">
    <property type="entry name" value="Restriction endonuclease-like"/>
    <property type="match status" value="1"/>
</dbReference>
<name>A0A517QZ97_9PLAN</name>
<dbReference type="InterPro" id="IPR011335">
    <property type="entry name" value="Restrct_endonuc-II-like"/>
</dbReference>
<dbReference type="KEGG" id="svp:Pan189_13250"/>
<dbReference type="Proteomes" id="UP000317318">
    <property type="component" value="Chromosome"/>
</dbReference>
<feature type="domain" description="Putative restriction endonuclease" evidence="1">
    <location>
        <begin position="21"/>
        <end position="208"/>
    </location>
</feature>
<dbReference type="PANTHER" id="PTHR35400">
    <property type="entry name" value="SLR1083 PROTEIN"/>
    <property type="match status" value="1"/>
</dbReference>
<dbReference type="EMBL" id="CP036268">
    <property type="protein sequence ID" value="QDT36961.1"/>
    <property type="molecule type" value="Genomic_DNA"/>
</dbReference>
<dbReference type="InterPro" id="IPR008538">
    <property type="entry name" value="Uma2"/>
</dbReference>
<evidence type="ECO:0000259" key="1">
    <source>
        <dbReference type="Pfam" id="PF05685"/>
    </source>
</evidence>
<dbReference type="Gene3D" id="3.90.1570.10">
    <property type="entry name" value="tt1808, chain A"/>
    <property type="match status" value="1"/>
</dbReference>
<proteinExistence type="predicted"/>
<reference evidence="2 3" key="1">
    <citation type="submission" date="2019-02" db="EMBL/GenBank/DDBJ databases">
        <title>Deep-cultivation of Planctomycetes and their phenomic and genomic characterization uncovers novel biology.</title>
        <authorList>
            <person name="Wiegand S."/>
            <person name="Jogler M."/>
            <person name="Boedeker C."/>
            <person name="Pinto D."/>
            <person name="Vollmers J."/>
            <person name="Rivas-Marin E."/>
            <person name="Kohn T."/>
            <person name="Peeters S.H."/>
            <person name="Heuer A."/>
            <person name="Rast P."/>
            <person name="Oberbeckmann S."/>
            <person name="Bunk B."/>
            <person name="Jeske O."/>
            <person name="Meyerdierks A."/>
            <person name="Storesund J.E."/>
            <person name="Kallscheuer N."/>
            <person name="Luecker S."/>
            <person name="Lage O.M."/>
            <person name="Pohl T."/>
            <person name="Merkel B.J."/>
            <person name="Hornburger P."/>
            <person name="Mueller R.-W."/>
            <person name="Bruemmer F."/>
            <person name="Labrenz M."/>
            <person name="Spormann A.M."/>
            <person name="Op den Camp H."/>
            <person name="Overmann J."/>
            <person name="Amann R."/>
            <person name="Jetten M.S.M."/>
            <person name="Mascher T."/>
            <person name="Medema M.H."/>
            <person name="Devos D.P."/>
            <person name="Kaster A.-K."/>
            <person name="Ovreas L."/>
            <person name="Rohde M."/>
            <person name="Galperin M.Y."/>
            <person name="Jogler C."/>
        </authorList>
    </citation>
    <scope>NUCLEOTIDE SEQUENCE [LARGE SCALE GENOMIC DNA]</scope>
    <source>
        <strain evidence="2 3">Pan189</strain>
    </source>
</reference>
<accession>A0A517QZ97</accession>
<evidence type="ECO:0000313" key="2">
    <source>
        <dbReference type="EMBL" id="QDT36961.1"/>
    </source>
</evidence>
<organism evidence="2 3">
    <name type="scientific">Stratiformator vulcanicus</name>
    <dbReference type="NCBI Taxonomy" id="2527980"/>
    <lineage>
        <taxon>Bacteria</taxon>
        <taxon>Pseudomonadati</taxon>
        <taxon>Planctomycetota</taxon>
        <taxon>Planctomycetia</taxon>
        <taxon>Planctomycetales</taxon>
        <taxon>Planctomycetaceae</taxon>
        <taxon>Stratiformator</taxon>
    </lineage>
</organism>
<protein>
    <recommendedName>
        <fullName evidence="1">Putative restriction endonuclease domain-containing protein</fullName>
    </recommendedName>
</protein>
<dbReference type="InterPro" id="IPR012296">
    <property type="entry name" value="Nuclease_put_TT1808"/>
</dbReference>
<dbReference type="AlphaFoldDB" id="A0A517QZ97"/>
<dbReference type="CDD" id="cd06260">
    <property type="entry name" value="DUF820-like"/>
    <property type="match status" value="1"/>
</dbReference>
<keyword evidence="3" id="KW-1185">Reference proteome</keyword>
<dbReference type="OrthoDB" id="1807117at2"/>
<sequence>MSMTDQLPDEVLRIPPIHSHDDFRAWALSEDFPQRGRIDYFDGALEIDMSPEAFLSHGKLKVALTRGLSEAVEDPDRGEVFSDSTLVTVPDVGLSSEPDVGAILHQTVEMGVVRFRQKQGRAGDFIEVVGPPDLVVEVVSDSSVTKDFHRLAEAYFRAGVPEYWIADGRGDAIVFAIMVPGEGEYVETSTDDGGRQWSPLLQAWIHLDVKRTRRQTPRFKLVVAPQQST</sequence>